<protein>
    <submittedName>
        <fullName evidence="3">IS5 family transposase</fullName>
    </submittedName>
</protein>
<dbReference type="GO" id="GO:0003677">
    <property type="term" value="F:DNA binding"/>
    <property type="evidence" value="ECO:0007669"/>
    <property type="project" value="InterPro"/>
</dbReference>
<name>A0A4P6KFU6_9MICO</name>
<evidence type="ECO:0000259" key="2">
    <source>
        <dbReference type="Pfam" id="PF13340"/>
    </source>
</evidence>
<gene>
    <name evidence="3" type="ORF">EVS81_08570</name>
</gene>
<dbReference type="GO" id="GO:0004803">
    <property type="term" value="F:transposase activity"/>
    <property type="evidence" value="ECO:0007669"/>
    <property type="project" value="InterPro"/>
</dbReference>
<organism evidence="3 4">
    <name type="scientific">Leucobacter triazinivorans</name>
    <dbReference type="NCBI Taxonomy" id="1784719"/>
    <lineage>
        <taxon>Bacteria</taxon>
        <taxon>Bacillati</taxon>
        <taxon>Actinomycetota</taxon>
        <taxon>Actinomycetes</taxon>
        <taxon>Micrococcales</taxon>
        <taxon>Microbacteriaceae</taxon>
        <taxon>Leucobacter</taxon>
    </lineage>
</organism>
<feature type="domain" description="Insertion element IS402-like" evidence="2">
    <location>
        <begin position="2"/>
        <end position="40"/>
    </location>
</feature>
<dbReference type="KEGG" id="ltr:EVS81_08570"/>
<dbReference type="GO" id="GO:0006313">
    <property type="term" value="P:DNA transposition"/>
    <property type="evidence" value="ECO:0007669"/>
    <property type="project" value="InterPro"/>
</dbReference>
<accession>A0A4P6KFU6</accession>
<dbReference type="Proteomes" id="UP000289260">
    <property type="component" value="Chromosome"/>
</dbReference>
<proteinExistence type="predicted"/>
<evidence type="ECO:0000313" key="3">
    <source>
        <dbReference type="EMBL" id="QBE48881.1"/>
    </source>
</evidence>
<evidence type="ECO:0000259" key="1">
    <source>
        <dbReference type="Pfam" id="PF01609"/>
    </source>
</evidence>
<dbReference type="PANTHER" id="PTHR46637">
    <property type="entry name" value="TIS1421-TRANSPOSASE PROTEIN A"/>
    <property type="match status" value="1"/>
</dbReference>
<dbReference type="InterPro" id="IPR002559">
    <property type="entry name" value="Transposase_11"/>
</dbReference>
<dbReference type="Pfam" id="PF13340">
    <property type="entry name" value="DUF4096"/>
    <property type="match status" value="1"/>
</dbReference>
<dbReference type="Pfam" id="PF01609">
    <property type="entry name" value="DDE_Tnp_1"/>
    <property type="match status" value="1"/>
</dbReference>
<sequence length="171" mass="18897">MAWKHRTGASWRDVPERFGKWNTIYKRFTRQAEDDTWEQLLAEVQKQADRLGTIDWVVSIDSTIARVHQHGVTLPRGKRDLSNYTNPLAEPEDHAIGRSCGGLTTKVRLVADGKGRPLGMVVTAGNVNDTTMLTATLDDIRVPRARGGPARVRPAPIPSSIASCTCGTPRR</sequence>
<dbReference type="InterPro" id="IPR025161">
    <property type="entry name" value="IS402-like_dom"/>
</dbReference>
<evidence type="ECO:0000313" key="4">
    <source>
        <dbReference type="Proteomes" id="UP000289260"/>
    </source>
</evidence>
<keyword evidence="4" id="KW-1185">Reference proteome</keyword>
<dbReference type="InterPro" id="IPR052909">
    <property type="entry name" value="Transposase_6_like"/>
</dbReference>
<feature type="domain" description="Transposase IS4-like" evidence="1">
    <location>
        <begin position="55"/>
        <end position="141"/>
    </location>
</feature>
<dbReference type="OrthoDB" id="4546548at2"/>
<dbReference type="NCBIfam" id="NF033580">
    <property type="entry name" value="transpos_IS5_3"/>
    <property type="match status" value="1"/>
</dbReference>
<dbReference type="EMBL" id="CP035806">
    <property type="protein sequence ID" value="QBE48881.1"/>
    <property type="molecule type" value="Genomic_DNA"/>
</dbReference>
<dbReference type="PANTHER" id="PTHR46637:SF1">
    <property type="entry name" value="BLL5188 PROTEIN"/>
    <property type="match status" value="1"/>
</dbReference>
<dbReference type="AlphaFoldDB" id="A0A4P6KFU6"/>
<dbReference type="RefSeq" id="WP_130110016.1">
    <property type="nucleotide sequence ID" value="NZ_CP035806.1"/>
</dbReference>
<reference evidence="3 4" key="1">
    <citation type="submission" date="2019-02" db="EMBL/GenBank/DDBJ databases">
        <authorList>
            <person name="Sun L."/>
            <person name="Pan D."/>
            <person name="Wu X."/>
        </authorList>
    </citation>
    <scope>NUCLEOTIDE SEQUENCE [LARGE SCALE GENOMIC DNA]</scope>
    <source>
        <strain evidence="3 4">JW-1</strain>
    </source>
</reference>